<dbReference type="InterPro" id="IPR022742">
    <property type="entry name" value="Hydrolase_4"/>
</dbReference>
<dbReference type="KEGG" id="pbor:BSF38_01829"/>
<dbReference type="OrthoDB" id="233176at2"/>
<feature type="region of interest" description="Disordered" evidence="1">
    <location>
        <begin position="61"/>
        <end position="83"/>
    </location>
</feature>
<gene>
    <name evidence="3" type="primary">ytpA_2</name>
    <name evidence="3" type="ORF">BSF38_01829</name>
</gene>
<name>A0A1U7CN65_9BACT</name>
<dbReference type="EMBL" id="CP019082">
    <property type="protein sequence ID" value="APW60361.1"/>
    <property type="molecule type" value="Genomic_DNA"/>
</dbReference>
<keyword evidence="3" id="KW-0378">Hydrolase</keyword>
<dbReference type="InterPro" id="IPR051044">
    <property type="entry name" value="MAG_DAG_Lipase"/>
</dbReference>
<dbReference type="Proteomes" id="UP000186309">
    <property type="component" value="Chromosome"/>
</dbReference>
<dbReference type="RefSeq" id="WP_076344948.1">
    <property type="nucleotide sequence ID" value="NZ_CP019082.1"/>
</dbReference>
<feature type="domain" description="Serine aminopeptidase S33" evidence="2">
    <location>
        <begin position="29"/>
        <end position="265"/>
    </location>
</feature>
<sequence>MTELPHDDVRFRVSDGYELHVAVWRAVGEVKGQVVVLHGVQSHSGWYHQLGQTLARAGYTASFPNRRGSGPNQQDRGHAPSGGRLVNDIAEWIDRLKTESPDLPVALAGISWGGKVAVLTSVRRPELVDALALVCPGLEPQVGVSLAVKLRIAGAAIFNRRKTFPIPLADPALFTDNVEKQEFIRNDPLSLREGTAGLMAASFFIDRMIKRAPRRLHQPALLMLAGRDRIVDNARTLTYFKRLASTDRRVIDYPDGCHTLEFDPDPTRYARDLITWLDERMKPKRNT</sequence>
<dbReference type="SUPFAM" id="SSF53474">
    <property type="entry name" value="alpha/beta-Hydrolases"/>
    <property type="match status" value="1"/>
</dbReference>
<dbReference type="InterPro" id="IPR029058">
    <property type="entry name" value="AB_hydrolase_fold"/>
</dbReference>
<dbReference type="Gene3D" id="3.40.50.1820">
    <property type="entry name" value="alpha/beta hydrolase"/>
    <property type="match status" value="1"/>
</dbReference>
<dbReference type="PANTHER" id="PTHR11614">
    <property type="entry name" value="PHOSPHOLIPASE-RELATED"/>
    <property type="match status" value="1"/>
</dbReference>
<dbReference type="GO" id="GO:0016787">
    <property type="term" value="F:hydrolase activity"/>
    <property type="evidence" value="ECO:0007669"/>
    <property type="project" value="UniProtKB-KW"/>
</dbReference>
<organism evidence="3 4">
    <name type="scientific">Paludisphaera borealis</name>
    <dbReference type="NCBI Taxonomy" id="1387353"/>
    <lineage>
        <taxon>Bacteria</taxon>
        <taxon>Pseudomonadati</taxon>
        <taxon>Planctomycetota</taxon>
        <taxon>Planctomycetia</taxon>
        <taxon>Isosphaerales</taxon>
        <taxon>Isosphaeraceae</taxon>
        <taxon>Paludisphaera</taxon>
    </lineage>
</organism>
<keyword evidence="4" id="KW-1185">Reference proteome</keyword>
<evidence type="ECO:0000256" key="1">
    <source>
        <dbReference type="SAM" id="MobiDB-lite"/>
    </source>
</evidence>
<accession>A0A1U7CN65</accession>
<dbReference type="STRING" id="1387353.BSF38_01829"/>
<evidence type="ECO:0000259" key="2">
    <source>
        <dbReference type="Pfam" id="PF12146"/>
    </source>
</evidence>
<protein>
    <submittedName>
        <fullName evidence="3">Phospholipase YtpA</fullName>
        <ecNumber evidence="3">3.1.1.-</ecNumber>
    </submittedName>
</protein>
<dbReference type="Pfam" id="PF12146">
    <property type="entry name" value="Hydrolase_4"/>
    <property type="match status" value="1"/>
</dbReference>
<evidence type="ECO:0000313" key="3">
    <source>
        <dbReference type="EMBL" id="APW60361.1"/>
    </source>
</evidence>
<proteinExistence type="predicted"/>
<evidence type="ECO:0000313" key="4">
    <source>
        <dbReference type="Proteomes" id="UP000186309"/>
    </source>
</evidence>
<dbReference type="AlphaFoldDB" id="A0A1U7CN65"/>
<dbReference type="EC" id="3.1.1.-" evidence="3"/>
<reference evidence="4" key="1">
    <citation type="submission" date="2016-12" db="EMBL/GenBank/DDBJ databases">
        <title>Comparative genomics of four Isosphaeraceae planctomycetes: a common pool of plasmids and glycoside hydrolase genes.</title>
        <authorList>
            <person name="Ivanova A."/>
        </authorList>
    </citation>
    <scope>NUCLEOTIDE SEQUENCE [LARGE SCALE GENOMIC DNA]</scope>
    <source>
        <strain evidence="4">PX4</strain>
    </source>
</reference>